<proteinExistence type="inferred from homology"/>
<sequence length="455" mass="50717">MRKSLLCWILTLGVSTHVFATDLMDIYQQALENDTIFKEAYDTYMSSTEAIPQARAALYPQVGLGSQAGRNYQDAVAGAFSANQYYGSYLWQVNASQALFNYQAWAKVSQAKASVKAAQASFNDAAQNLILRTAKAYFDVLFAKDTLDFAEAKKRANKRQYDQATQRFQVGLDAITSVYEAKAAYDQSIATVIAARNNQINQSENLRKLTNHVYETLAPLKDSKIPLVKPEPNDVNQWIDTGLKQNYKLYAAKYNLEVAKDNVKAISAGNWPVFSLQSNASQVHNNASGNTVFIPSKQTQANIAIAMNFPVFQGGLVQAQTRQAQYNFQSTSEKLEQTYRDVIVNSRIAFNTITDGISKVKADRQTVISVQNSLQSTEAQFEVGTRTMVDVVNAQQRLFEAQEQLARDQYDLINSILTLKYLAGTLNVNDLEQINSWLATTRVNGFSPVDNKTSK</sequence>
<dbReference type="SUPFAM" id="SSF56954">
    <property type="entry name" value="Outer membrane efflux proteins (OEP)"/>
    <property type="match status" value="1"/>
</dbReference>
<comment type="subcellular location">
    <subcellularLocation>
        <location evidence="1">Cell outer membrane</location>
    </subcellularLocation>
</comment>
<dbReference type="Gene3D" id="1.20.1600.10">
    <property type="entry name" value="Outer membrane efflux proteins (OEP)"/>
    <property type="match status" value="1"/>
</dbReference>
<keyword evidence="4" id="KW-1134">Transmembrane beta strand</keyword>
<organism evidence="8 9">
    <name type="scientific">Legionella pneumophila</name>
    <dbReference type="NCBI Taxonomy" id="446"/>
    <lineage>
        <taxon>Bacteria</taxon>
        <taxon>Pseudomonadati</taxon>
        <taxon>Pseudomonadota</taxon>
        <taxon>Gammaproteobacteria</taxon>
        <taxon>Legionellales</taxon>
        <taxon>Legionellaceae</taxon>
        <taxon>Legionella</taxon>
    </lineage>
</organism>
<dbReference type="Proteomes" id="UP000239239">
    <property type="component" value="Unassembled WGS sequence"/>
</dbReference>
<evidence type="ECO:0000256" key="5">
    <source>
        <dbReference type="ARBA" id="ARBA00022692"/>
    </source>
</evidence>
<dbReference type="PANTHER" id="PTHR30026:SF20">
    <property type="entry name" value="OUTER MEMBRANE PROTEIN TOLC"/>
    <property type="match status" value="1"/>
</dbReference>
<accession>A0A2S6F1D0</accession>
<keyword evidence="6" id="KW-0472">Membrane</keyword>
<dbReference type="RefSeq" id="WP_027228387.1">
    <property type="nucleotide sequence ID" value="NZ_CP017601.1"/>
</dbReference>
<dbReference type="InterPro" id="IPR010130">
    <property type="entry name" value="T1SS_OMP_TolC"/>
</dbReference>
<reference evidence="8 9" key="1">
    <citation type="submission" date="2018-02" db="EMBL/GenBank/DDBJ databases">
        <title>Draft genome sequences of four Legionella pneumophila clinical strains isolated in Ontario.</title>
        <authorList>
            <person name="Fortuna A."/>
            <person name="Ramnarine R."/>
            <person name="Li A."/>
            <person name="Frantz C."/>
            <person name="Mallo G."/>
        </authorList>
    </citation>
    <scope>NUCLEOTIDE SEQUENCE [LARGE SCALE GENOMIC DNA]</scope>
    <source>
        <strain evidence="8 9">LG61</strain>
    </source>
</reference>
<dbReference type="GO" id="GO:1990281">
    <property type="term" value="C:efflux pump complex"/>
    <property type="evidence" value="ECO:0007669"/>
    <property type="project" value="TreeGrafter"/>
</dbReference>
<dbReference type="GO" id="GO:0015288">
    <property type="term" value="F:porin activity"/>
    <property type="evidence" value="ECO:0007669"/>
    <property type="project" value="TreeGrafter"/>
</dbReference>
<name>A0A2S6F1D0_LEGPN</name>
<dbReference type="InterPro" id="IPR051906">
    <property type="entry name" value="TolC-like"/>
</dbReference>
<dbReference type="GO" id="GO:0015562">
    <property type="term" value="F:efflux transmembrane transporter activity"/>
    <property type="evidence" value="ECO:0007669"/>
    <property type="project" value="InterPro"/>
</dbReference>
<evidence type="ECO:0000256" key="7">
    <source>
        <dbReference type="ARBA" id="ARBA00023237"/>
    </source>
</evidence>
<dbReference type="AlphaFoldDB" id="A0A2S6F1D0"/>
<evidence type="ECO:0000256" key="6">
    <source>
        <dbReference type="ARBA" id="ARBA00023136"/>
    </source>
</evidence>
<dbReference type="InterPro" id="IPR003423">
    <property type="entry name" value="OMP_efflux"/>
</dbReference>
<evidence type="ECO:0000313" key="9">
    <source>
        <dbReference type="Proteomes" id="UP000239239"/>
    </source>
</evidence>
<evidence type="ECO:0000256" key="2">
    <source>
        <dbReference type="ARBA" id="ARBA00007613"/>
    </source>
</evidence>
<evidence type="ECO:0000256" key="3">
    <source>
        <dbReference type="ARBA" id="ARBA00022448"/>
    </source>
</evidence>
<evidence type="ECO:0000256" key="4">
    <source>
        <dbReference type="ARBA" id="ARBA00022452"/>
    </source>
</evidence>
<dbReference type="NCBIfam" id="TIGR01844">
    <property type="entry name" value="type_I_sec_TolC"/>
    <property type="match status" value="1"/>
</dbReference>
<dbReference type="PANTHER" id="PTHR30026">
    <property type="entry name" value="OUTER MEMBRANE PROTEIN TOLC"/>
    <property type="match status" value="1"/>
</dbReference>
<dbReference type="EMBL" id="PQWY01000010">
    <property type="protein sequence ID" value="PPK31249.1"/>
    <property type="molecule type" value="Genomic_DNA"/>
</dbReference>
<dbReference type="Pfam" id="PF02321">
    <property type="entry name" value="OEP"/>
    <property type="match status" value="2"/>
</dbReference>
<dbReference type="GO" id="GO:0009279">
    <property type="term" value="C:cell outer membrane"/>
    <property type="evidence" value="ECO:0007669"/>
    <property type="project" value="UniProtKB-SubCell"/>
</dbReference>
<keyword evidence="5" id="KW-0812">Transmembrane</keyword>
<protein>
    <submittedName>
        <fullName evidence="8">Uncharacterized protein</fullName>
    </submittedName>
</protein>
<keyword evidence="7" id="KW-0998">Cell outer membrane</keyword>
<comment type="caution">
    <text evidence="8">The sequence shown here is derived from an EMBL/GenBank/DDBJ whole genome shotgun (WGS) entry which is preliminary data.</text>
</comment>
<comment type="similarity">
    <text evidence="2">Belongs to the outer membrane factor (OMF) (TC 1.B.17) family.</text>
</comment>
<keyword evidence="3" id="KW-0813">Transport</keyword>
<evidence type="ECO:0000256" key="1">
    <source>
        <dbReference type="ARBA" id="ARBA00004442"/>
    </source>
</evidence>
<gene>
    <name evidence="8" type="ORF">C3928_04220</name>
</gene>
<evidence type="ECO:0000313" key="8">
    <source>
        <dbReference type="EMBL" id="PPK31249.1"/>
    </source>
</evidence>
<dbReference type="OrthoDB" id="9813458at2"/>